<dbReference type="InterPro" id="IPR011004">
    <property type="entry name" value="Trimer_LpxA-like_sf"/>
</dbReference>
<evidence type="ECO:0000256" key="1">
    <source>
        <dbReference type="ARBA" id="ARBA00007274"/>
    </source>
</evidence>
<dbReference type="Gene3D" id="2.160.10.10">
    <property type="entry name" value="Hexapeptide repeat proteins"/>
    <property type="match status" value="1"/>
</dbReference>
<dbReference type="PANTHER" id="PTHR42811">
    <property type="entry name" value="SERINE ACETYLTRANSFERASE"/>
    <property type="match status" value="1"/>
</dbReference>
<dbReference type="GO" id="GO:0019344">
    <property type="term" value="P:cysteine biosynthetic process"/>
    <property type="evidence" value="ECO:0007669"/>
    <property type="project" value="UniProtKB-ARBA"/>
</dbReference>
<dbReference type="EMBL" id="JACHLI010000004">
    <property type="protein sequence ID" value="MBB4862570.1"/>
    <property type="molecule type" value="Genomic_DNA"/>
</dbReference>
<dbReference type="RefSeq" id="WP_184587148.1">
    <property type="nucleotide sequence ID" value="NZ_JACHLI010000004.1"/>
</dbReference>
<dbReference type="InterPro" id="IPR045304">
    <property type="entry name" value="LbH_SAT"/>
</dbReference>
<keyword evidence="5 7" id="KW-0012">Acyltransferase</keyword>
<dbReference type="GO" id="GO:0009001">
    <property type="term" value="F:serine O-acetyltransferase activity"/>
    <property type="evidence" value="ECO:0007669"/>
    <property type="project" value="UniProtKB-EC"/>
</dbReference>
<comment type="similarity">
    <text evidence="1">Belongs to the transferase hexapeptide repeat family.</text>
</comment>
<evidence type="ECO:0000256" key="5">
    <source>
        <dbReference type="ARBA" id="ARBA00023315"/>
    </source>
</evidence>
<evidence type="ECO:0000256" key="6">
    <source>
        <dbReference type="ARBA" id="ARBA00049486"/>
    </source>
</evidence>
<evidence type="ECO:0000313" key="8">
    <source>
        <dbReference type="Proteomes" id="UP000566995"/>
    </source>
</evidence>
<dbReference type="GO" id="GO:0170039">
    <property type="term" value="P:proteinogenic amino acid metabolic process"/>
    <property type="evidence" value="ECO:0007669"/>
    <property type="project" value="UniProtKB-ARBA"/>
</dbReference>
<evidence type="ECO:0000256" key="3">
    <source>
        <dbReference type="ARBA" id="ARBA00022605"/>
    </source>
</evidence>
<dbReference type="Proteomes" id="UP000566995">
    <property type="component" value="Unassembled WGS sequence"/>
</dbReference>
<proteinExistence type="inferred from homology"/>
<organism evidence="7 8">
    <name type="scientific">Pseudomonas nitroreducens</name>
    <dbReference type="NCBI Taxonomy" id="46680"/>
    <lineage>
        <taxon>Bacteria</taxon>
        <taxon>Pseudomonadati</taxon>
        <taxon>Pseudomonadota</taxon>
        <taxon>Gammaproteobacteria</taxon>
        <taxon>Pseudomonadales</taxon>
        <taxon>Pseudomonadaceae</taxon>
        <taxon>Pseudomonas</taxon>
    </lineage>
</organism>
<evidence type="ECO:0000256" key="2">
    <source>
        <dbReference type="ARBA" id="ARBA00013266"/>
    </source>
</evidence>
<dbReference type="GO" id="GO:0170033">
    <property type="term" value="P:L-amino acid metabolic process"/>
    <property type="evidence" value="ECO:0007669"/>
    <property type="project" value="UniProtKB-ARBA"/>
</dbReference>
<reference evidence="7 8" key="1">
    <citation type="submission" date="2020-08" db="EMBL/GenBank/DDBJ databases">
        <title>Functional genomics of gut bacteria from endangered species of beetles.</title>
        <authorList>
            <person name="Carlos-Shanley C."/>
        </authorList>
    </citation>
    <scope>NUCLEOTIDE SEQUENCE [LARGE SCALE GENOMIC DNA]</scope>
    <source>
        <strain evidence="7 8">S00179</strain>
    </source>
</reference>
<name>A0A7W7KGS9_PSENT</name>
<evidence type="ECO:0000313" key="7">
    <source>
        <dbReference type="EMBL" id="MBB4862570.1"/>
    </source>
</evidence>
<dbReference type="FunFam" id="2.160.10.10:FF:000007">
    <property type="entry name" value="Serine acetyltransferase"/>
    <property type="match status" value="1"/>
</dbReference>
<keyword evidence="4 7" id="KW-0808">Transferase</keyword>
<dbReference type="AlphaFoldDB" id="A0A7W7KGS9"/>
<accession>A0A7W7KGS9</accession>
<keyword evidence="3" id="KW-0028">Amino-acid biosynthesis</keyword>
<protein>
    <recommendedName>
        <fullName evidence="2">serine O-acetyltransferase</fullName>
        <ecNumber evidence="2">2.3.1.30</ecNumber>
    </recommendedName>
</protein>
<dbReference type="Gene3D" id="1.10.3130.10">
    <property type="entry name" value="serine acetyltransferase, domain 1"/>
    <property type="match status" value="1"/>
</dbReference>
<dbReference type="InterPro" id="IPR042122">
    <property type="entry name" value="Ser_AcTrfase_N_sf"/>
</dbReference>
<gene>
    <name evidence="7" type="ORF">HNP46_001414</name>
</gene>
<sequence length="335" mass="36269">MHRQIKRTALEERLFELLAQVLSPTDWVQLIPCLDTLWSGALEQVQEDLQAYAERDPASNGRAEVILDTYASFKAILFHRFAHPIWHNPDIADHENIAQRLANAGKLQSGAEIHPAASIGRRFVLDHGYGTVIGETCEIGDDCYLLSGVTLGASGIADNGSGKRHPTLGNQVEIGAGARLLGPISIGDSVFISPACVITRDVPAHCRISVANQLQLQRDGSLPSRGYLGAFAADGYVHLVGELPPSCALELVDADHRPLDWLELRQDSACRHHAQFSLRRSKGTELDSRLPINLHLAGAGQDVTLIDPPGLAQLICKLAQTQEPLLEAAPLLLPG</sequence>
<comment type="caution">
    <text evidence="7">The sequence shown here is derived from an EMBL/GenBank/DDBJ whole genome shotgun (WGS) entry which is preliminary data.</text>
</comment>
<dbReference type="SUPFAM" id="SSF51161">
    <property type="entry name" value="Trimeric LpxA-like enzymes"/>
    <property type="match status" value="1"/>
</dbReference>
<evidence type="ECO:0000256" key="4">
    <source>
        <dbReference type="ARBA" id="ARBA00022679"/>
    </source>
</evidence>
<comment type="catalytic activity">
    <reaction evidence="6">
        <text>L-serine + acetyl-CoA = O-acetyl-L-serine + CoA</text>
        <dbReference type="Rhea" id="RHEA:24560"/>
        <dbReference type="ChEBI" id="CHEBI:33384"/>
        <dbReference type="ChEBI" id="CHEBI:57287"/>
        <dbReference type="ChEBI" id="CHEBI:57288"/>
        <dbReference type="ChEBI" id="CHEBI:58340"/>
        <dbReference type="EC" id="2.3.1.30"/>
    </reaction>
</comment>
<dbReference type="EC" id="2.3.1.30" evidence="2"/>
<dbReference type="CDD" id="cd03354">
    <property type="entry name" value="LbH_SAT"/>
    <property type="match status" value="1"/>
</dbReference>